<gene>
    <name evidence="2" type="ORF">JQS30_04995</name>
</gene>
<dbReference type="EMBL" id="CP070496">
    <property type="protein sequence ID" value="QSB06268.1"/>
    <property type="molecule type" value="Genomic_DNA"/>
</dbReference>
<evidence type="ECO:0000256" key="1">
    <source>
        <dbReference type="SAM" id="MobiDB-lite"/>
    </source>
</evidence>
<dbReference type="RefSeq" id="WP_213172277.1">
    <property type="nucleotide sequence ID" value="NZ_CP070496.1"/>
</dbReference>
<proteinExistence type="predicted"/>
<protein>
    <submittedName>
        <fullName evidence="2">YbjN domain-containing protein</fullName>
    </submittedName>
</protein>
<dbReference type="Pfam" id="PF10722">
    <property type="entry name" value="YbjN"/>
    <property type="match status" value="1"/>
</dbReference>
<accession>A0A895XXB3</accession>
<dbReference type="InterPro" id="IPR019660">
    <property type="entry name" value="Put_sensory_transdc_reg_YbjN"/>
</dbReference>
<feature type="region of interest" description="Disordered" evidence="1">
    <location>
        <begin position="1"/>
        <end position="54"/>
    </location>
</feature>
<feature type="compositionally biased region" description="Basic and acidic residues" evidence="1">
    <location>
        <begin position="32"/>
        <end position="42"/>
    </location>
</feature>
<evidence type="ECO:0000313" key="3">
    <source>
        <dbReference type="Proteomes" id="UP000662939"/>
    </source>
</evidence>
<reference evidence="2" key="1">
    <citation type="submission" date="2021-02" db="EMBL/GenBank/DDBJ databases">
        <title>Natronoglycomyces albus gen. nov., sp. nov, a haloalkaliphilic actinobacterium from a soda solonchak soil.</title>
        <authorList>
            <person name="Sorokin D.Y."/>
            <person name="Khijniak T.V."/>
            <person name="Zakharycheva A.P."/>
            <person name="Boueva O.V."/>
            <person name="Ariskina E.V."/>
            <person name="Hahnke R.L."/>
            <person name="Bunk B."/>
            <person name="Sproer C."/>
            <person name="Schumann P."/>
            <person name="Evtushenko L.I."/>
            <person name="Kublanov I.V."/>
        </authorList>
    </citation>
    <scope>NUCLEOTIDE SEQUENCE</scope>
    <source>
        <strain evidence="2">DSM 106290</strain>
    </source>
</reference>
<dbReference type="Proteomes" id="UP000662939">
    <property type="component" value="Chromosome"/>
</dbReference>
<sequence length="234" mass="26789">MAWWRKNKRNADLSEQEATEGYSTAAEAMEELGTHQDWEDARGVQPSPIPEPREADLEAIDEAQRWQLIKRDLEEIDPQFVSDLQELARNARPSDKSADLTEERLAHVLRRLKIRYLTDEDGGLIALWERHVVQLRCEGPHRDILVIRARAYQTVPPEWADRGYAAMNEWNRSRRFLKAYLGDLTDTGNFPVYGELQLPVRPGIADNLLEELIDCGTAIAGSYVDWLHGEGSLL</sequence>
<keyword evidence="3" id="KW-1185">Reference proteome</keyword>
<evidence type="ECO:0000313" key="2">
    <source>
        <dbReference type="EMBL" id="QSB06268.1"/>
    </source>
</evidence>
<organism evidence="2 3">
    <name type="scientific">Natronoglycomyces albus</name>
    <dbReference type="NCBI Taxonomy" id="2811108"/>
    <lineage>
        <taxon>Bacteria</taxon>
        <taxon>Bacillati</taxon>
        <taxon>Actinomycetota</taxon>
        <taxon>Actinomycetes</taxon>
        <taxon>Glycomycetales</taxon>
        <taxon>Glycomycetaceae</taxon>
        <taxon>Natronoglycomyces</taxon>
    </lineage>
</organism>
<dbReference type="KEGG" id="nav:JQS30_04995"/>
<name>A0A895XXB3_9ACTN</name>
<dbReference type="AlphaFoldDB" id="A0A895XXB3"/>